<dbReference type="InterPro" id="IPR050484">
    <property type="entry name" value="Transf_Hexapept/Carb_Anhydrase"/>
</dbReference>
<accession>A8MGN4</accession>
<dbReference type="PANTHER" id="PTHR13061">
    <property type="entry name" value="DYNACTIN SUBUNIT P25"/>
    <property type="match status" value="1"/>
</dbReference>
<dbReference type="InterPro" id="IPR001451">
    <property type="entry name" value="Hexapep"/>
</dbReference>
<organism evidence="1 2">
    <name type="scientific">Alkaliphilus oremlandii (strain OhILAs)</name>
    <name type="common">Clostridium oremlandii (strain OhILAs)</name>
    <dbReference type="NCBI Taxonomy" id="350688"/>
    <lineage>
        <taxon>Bacteria</taxon>
        <taxon>Bacillati</taxon>
        <taxon>Bacillota</taxon>
        <taxon>Clostridia</taxon>
        <taxon>Peptostreptococcales</taxon>
        <taxon>Natronincolaceae</taxon>
        <taxon>Alkaliphilus</taxon>
    </lineage>
</organism>
<name>A8MGN4_ALKOO</name>
<dbReference type="SUPFAM" id="SSF51161">
    <property type="entry name" value="Trimeric LpxA-like enzymes"/>
    <property type="match status" value="1"/>
</dbReference>
<reference evidence="2" key="1">
    <citation type="submission" date="2007-10" db="EMBL/GenBank/DDBJ databases">
        <title>Complete genome of Alkaliphilus oremlandii OhILAs.</title>
        <authorList>
            <person name="Copeland A."/>
            <person name="Lucas S."/>
            <person name="Lapidus A."/>
            <person name="Barry K."/>
            <person name="Detter J.C."/>
            <person name="Glavina del Rio T."/>
            <person name="Hammon N."/>
            <person name="Israni S."/>
            <person name="Dalin E."/>
            <person name="Tice H."/>
            <person name="Pitluck S."/>
            <person name="Chain P."/>
            <person name="Malfatti S."/>
            <person name="Shin M."/>
            <person name="Vergez L."/>
            <person name="Schmutz J."/>
            <person name="Larimer F."/>
            <person name="Land M."/>
            <person name="Hauser L."/>
            <person name="Kyrpides N."/>
            <person name="Mikhailova N."/>
            <person name="Stolz J.F."/>
            <person name="Dawson A."/>
            <person name="Fisher E."/>
            <person name="Crable B."/>
            <person name="Perera E."/>
            <person name="Lisak J."/>
            <person name="Ranganathan M."/>
            <person name="Basu P."/>
            <person name="Richardson P."/>
        </authorList>
    </citation>
    <scope>NUCLEOTIDE SEQUENCE [LARGE SCALE GENOMIC DNA]</scope>
    <source>
        <strain evidence="2">OhILAs</strain>
    </source>
</reference>
<dbReference type="Proteomes" id="UP000000269">
    <property type="component" value="Chromosome"/>
</dbReference>
<dbReference type="HOGENOM" id="CLU_064827_4_1_9"/>
<dbReference type="OrthoDB" id="9803036at2"/>
<protein>
    <submittedName>
        <fullName evidence="1">Ferripyochelin binding protein</fullName>
    </submittedName>
</protein>
<sequence>MIKSFRDKNPMIHEHCFIAETANVIGDIVIGENSSIWYNVVIRADVNSVRIGKNTNIQDNSVIHNSDDFPTIIGDDVTVGHNAIVHACSVGNKVLIGMGAIVLDGAEIGDETIIGAGSIVTSGKKIPSGVLALGSPAKVIRELTVEEKKSLIDSAEKYVKLSKDHKVE</sequence>
<dbReference type="PANTHER" id="PTHR13061:SF29">
    <property type="entry name" value="GAMMA CARBONIC ANHYDRASE-LIKE 1, MITOCHONDRIAL-RELATED"/>
    <property type="match status" value="1"/>
</dbReference>
<dbReference type="Gene3D" id="2.160.10.10">
    <property type="entry name" value="Hexapeptide repeat proteins"/>
    <property type="match status" value="1"/>
</dbReference>
<dbReference type="KEGG" id="aoe:Clos_1717"/>
<dbReference type="InterPro" id="IPR047324">
    <property type="entry name" value="LbH_gamma_CA-like"/>
</dbReference>
<dbReference type="AlphaFoldDB" id="A8MGN4"/>
<dbReference type="EMBL" id="CP000853">
    <property type="protein sequence ID" value="ABW19257.1"/>
    <property type="molecule type" value="Genomic_DNA"/>
</dbReference>
<dbReference type="STRING" id="350688.Clos_1717"/>
<gene>
    <name evidence="1" type="ordered locus">Clos_1717</name>
</gene>
<dbReference type="InterPro" id="IPR011004">
    <property type="entry name" value="Trimer_LpxA-like_sf"/>
</dbReference>
<dbReference type="eggNOG" id="COG0663">
    <property type="taxonomic scope" value="Bacteria"/>
</dbReference>
<dbReference type="RefSeq" id="WP_012159569.1">
    <property type="nucleotide sequence ID" value="NC_009922.1"/>
</dbReference>
<keyword evidence="2" id="KW-1185">Reference proteome</keyword>
<proteinExistence type="predicted"/>
<evidence type="ECO:0000313" key="2">
    <source>
        <dbReference type="Proteomes" id="UP000000269"/>
    </source>
</evidence>
<evidence type="ECO:0000313" key="1">
    <source>
        <dbReference type="EMBL" id="ABW19257.1"/>
    </source>
</evidence>
<dbReference type="CDD" id="cd04645">
    <property type="entry name" value="LbH_gamma_CA_like"/>
    <property type="match status" value="1"/>
</dbReference>
<dbReference type="Pfam" id="PF00132">
    <property type="entry name" value="Hexapep"/>
    <property type="match status" value="2"/>
</dbReference>